<feature type="region of interest" description="Disordered" evidence="3">
    <location>
        <begin position="574"/>
        <end position="614"/>
    </location>
</feature>
<dbReference type="NCBIfam" id="TIGR00585">
    <property type="entry name" value="mutl"/>
    <property type="match status" value="1"/>
</dbReference>
<reference evidence="5" key="2">
    <citation type="submission" date="2023-06" db="EMBL/GenBank/DDBJ databases">
        <authorList>
            <consortium name="Lawrence Berkeley National Laboratory"/>
            <person name="Haridas S."/>
            <person name="Hensen N."/>
            <person name="Bonometti L."/>
            <person name="Westerberg I."/>
            <person name="Brannstrom I.O."/>
            <person name="Guillou S."/>
            <person name="Cros-Aarteil S."/>
            <person name="Calhoun S."/>
            <person name="Kuo A."/>
            <person name="Mondo S."/>
            <person name="Pangilinan J."/>
            <person name="Riley R."/>
            <person name="Labutti K."/>
            <person name="Andreopoulos B."/>
            <person name="Lipzen A."/>
            <person name="Chen C."/>
            <person name="Yanf M."/>
            <person name="Daum C."/>
            <person name="Ng V."/>
            <person name="Clum A."/>
            <person name="Steindorff A."/>
            <person name="Ohm R."/>
            <person name="Martin F."/>
            <person name="Silar P."/>
            <person name="Natvig D."/>
            <person name="Lalanne C."/>
            <person name="Gautier V."/>
            <person name="Ament-Velasquez S.L."/>
            <person name="Kruys A."/>
            <person name="Hutchinson M.I."/>
            <person name="Powell A.J."/>
            <person name="Barry K."/>
            <person name="Miller A.N."/>
            <person name="Grigoriev I.V."/>
            <person name="Debuchy R."/>
            <person name="Gladieux P."/>
            <person name="Thoren M.H."/>
            <person name="Johannesson H."/>
        </authorList>
    </citation>
    <scope>NUCLEOTIDE SEQUENCE</scope>
    <source>
        <strain evidence="5">CBS 118394</strain>
    </source>
</reference>
<evidence type="ECO:0000256" key="1">
    <source>
        <dbReference type="ARBA" id="ARBA00006082"/>
    </source>
</evidence>
<dbReference type="SUPFAM" id="SSF54211">
    <property type="entry name" value="Ribosomal protein S5 domain 2-like"/>
    <property type="match status" value="1"/>
</dbReference>
<evidence type="ECO:0000313" key="6">
    <source>
        <dbReference type="Proteomes" id="UP001283341"/>
    </source>
</evidence>
<feature type="compositionally biased region" description="Polar residues" evidence="3">
    <location>
        <begin position="574"/>
        <end position="592"/>
    </location>
</feature>
<evidence type="ECO:0000259" key="4">
    <source>
        <dbReference type="SMART" id="SM01340"/>
    </source>
</evidence>
<dbReference type="GO" id="GO:0016887">
    <property type="term" value="F:ATP hydrolysis activity"/>
    <property type="evidence" value="ECO:0007669"/>
    <property type="project" value="InterPro"/>
</dbReference>
<feature type="region of interest" description="Disordered" evidence="3">
    <location>
        <begin position="642"/>
        <end position="678"/>
    </location>
</feature>
<protein>
    <recommendedName>
        <fullName evidence="4">DNA mismatch repair protein S5 domain-containing protein</fullName>
    </recommendedName>
</protein>
<feature type="domain" description="DNA mismatch repair protein S5" evidence="4">
    <location>
        <begin position="216"/>
        <end position="357"/>
    </location>
</feature>
<evidence type="ECO:0000256" key="2">
    <source>
        <dbReference type="ARBA" id="ARBA00022763"/>
    </source>
</evidence>
<organism evidence="5 6">
    <name type="scientific">Apodospora peruviana</name>
    <dbReference type="NCBI Taxonomy" id="516989"/>
    <lineage>
        <taxon>Eukaryota</taxon>
        <taxon>Fungi</taxon>
        <taxon>Dikarya</taxon>
        <taxon>Ascomycota</taxon>
        <taxon>Pezizomycotina</taxon>
        <taxon>Sordariomycetes</taxon>
        <taxon>Sordariomycetidae</taxon>
        <taxon>Sordariales</taxon>
        <taxon>Lasiosphaeriaceae</taxon>
        <taxon>Apodospora</taxon>
    </lineage>
</organism>
<dbReference type="AlphaFoldDB" id="A0AAE0IS49"/>
<dbReference type="GO" id="GO:0006298">
    <property type="term" value="P:mismatch repair"/>
    <property type="evidence" value="ECO:0007669"/>
    <property type="project" value="InterPro"/>
</dbReference>
<dbReference type="FunFam" id="3.30.565.10:FF:000017">
    <property type="entry name" value="PMS1 homolog 1, mismatch repair system component"/>
    <property type="match status" value="1"/>
</dbReference>
<dbReference type="InterPro" id="IPR036890">
    <property type="entry name" value="HATPase_C_sf"/>
</dbReference>
<dbReference type="Gene3D" id="3.30.230.10">
    <property type="match status" value="1"/>
</dbReference>
<dbReference type="GO" id="GO:0030983">
    <property type="term" value="F:mismatched DNA binding"/>
    <property type="evidence" value="ECO:0007669"/>
    <property type="project" value="InterPro"/>
</dbReference>
<comment type="similarity">
    <text evidence="1">Belongs to the DNA mismatch repair MutL/HexB family.</text>
</comment>
<comment type="caution">
    <text evidence="5">The sequence shown here is derived from an EMBL/GenBank/DDBJ whole genome shotgun (WGS) entry which is preliminary data.</text>
</comment>
<dbReference type="PANTHER" id="PTHR10073">
    <property type="entry name" value="DNA MISMATCH REPAIR PROTEIN MLH, PMS, MUTL"/>
    <property type="match status" value="1"/>
</dbReference>
<dbReference type="SUPFAM" id="SSF55874">
    <property type="entry name" value="ATPase domain of HSP90 chaperone/DNA topoisomerase II/histidine kinase"/>
    <property type="match status" value="1"/>
</dbReference>
<evidence type="ECO:0000256" key="3">
    <source>
        <dbReference type="SAM" id="MobiDB-lite"/>
    </source>
</evidence>
<name>A0AAE0IS49_9PEZI</name>
<gene>
    <name evidence="5" type="ORF">B0H66DRAFT_468239</name>
</gene>
<reference evidence="5" key="1">
    <citation type="journal article" date="2023" name="Mol. Phylogenet. Evol.">
        <title>Genome-scale phylogeny and comparative genomics of the fungal order Sordariales.</title>
        <authorList>
            <person name="Hensen N."/>
            <person name="Bonometti L."/>
            <person name="Westerberg I."/>
            <person name="Brannstrom I.O."/>
            <person name="Guillou S."/>
            <person name="Cros-Aarteil S."/>
            <person name="Calhoun S."/>
            <person name="Haridas S."/>
            <person name="Kuo A."/>
            <person name="Mondo S."/>
            <person name="Pangilinan J."/>
            <person name="Riley R."/>
            <person name="LaButti K."/>
            <person name="Andreopoulos B."/>
            <person name="Lipzen A."/>
            <person name="Chen C."/>
            <person name="Yan M."/>
            <person name="Daum C."/>
            <person name="Ng V."/>
            <person name="Clum A."/>
            <person name="Steindorff A."/>
            <person name="Ohm R.A."/>
            <person name="Martin F."/>
            <person name="Silar P."/>
            <person name="Natvig D.O."/>
            <person name="Lalanne C."/>
            <person name="Gautier V."/>
            <person name="Ament-Velasquez S.L."/>
            <person name="Kruys A."/>
            <person name="Hutchinson M.I."/>
            <person name="Powell A.J."/>
            <person name="Barry K."/>
            <person name="Miller A.N."/>
            <person name="Grigoriev I.V."/>
            <person name="Debuchy R."/>
            <person name="Gladieux P."/>
            <person name="Hiltunen Thoren M."/>
            <person name="Johannesson H."/>
        </authorList>
    </citation>
    <scope>NUCLEOTIDE SEQUENCE</scope>
    <source>
        <strain evidence="5">CBS 118394</strain>
    </source>
</reference>
<keyword evidence="6" id="KW-1185">Reference proteome</keyword>
<dbReference type="InterPro" id="IPR013507">
    <property type="entry name" value="DNA_mismatch_S5_2-like"/>
</dbReference>
<feature type="compositionally biased region" description="Basic and acidic residues" evidence="3">
    <location>
        <begin position="650"/>
        <end position="663"/>
    </location>
</feature>
<feature type="region of interest" description="Disordered" evidence="3">
    <location>
        <begin position="477"/>
        <end position="556"/>
    </location>
</feature>
<dbReference type="InterPro" id="IPR002099">
    <property type="entry name" value="MutL/Mlh/PMS"/>
</dbReference>
<dbReference type="GO" id="GO:0140664">
    <property type="term" value="F:ATP-dependent DNA damage sensor activity"/>
    <property type="evidence" value="ECO:0007669"/>
    <property type="project" value="InterPro"/>
</dbReference>
<evidence type="ECO:0000313" key="5">
    <source>
        <dbReference type="EMBL" id="KAK3330296.1"/>
    </source>
</evidence>
<dbReference type="EMBL" id="JAUEDM010000001">
    <property type="protein sequence ID" value="KAK3330296.1"/>
    <property type="molecule type" value="Genomic_DNA"/>
</dbReference>
<dbReference type="Proteomes" id="UP001283341">
    <property type="component" value="Unassembled WGS sequence"/>
</dbReference>
<accession>A0AAE0IS49</accession>
<dbReference type="GO" id="GO:0005524">
    <property type="term" value="F:ATP binding"/>
    <property type="evidence" value="ECO:0007669"/>
    <property type="project" value="InterPro"/>
</dbReference>
<feature type="compositionally biased region" description="Polar residues" evidence="3">
    <location>
        <begin position="510"/>
        <end position="526"/>
    </location>
</feature>
<sequence>MPITRLPEESVSELGSTLAIATPVALVKELIDNAIDAGATFVDVLVSANTLDRIKVRDNGHGICPDDFDALGRSGYTSKIRSFEEISTLGGSSLGFRGVALASAGAVAEVSLITRTAKDSVARTLCLSDQESRAKPGCCSAPVGTTVFVTRLFSRFPVRLKHTIKDAPANLLRMRELLQSYALARPRIKFQFRIFKDDKTSLSYSPSPHADIKDTAIQLFGPDLASNCMPKIFGSREHNDTHTHKHGETTSLVFEAFLPKPDADITNISRGAFFSVDSRPVSSTRKIFRKLYSSFKAHLARSILVLGSIEKTPKTPFIQLNIKCAPGSYDPNVEPSKDDVLFRDEKYILNQFEIFLDSVYPIPRVPLFRNQTAMPTLLSIEISPAGVVCESDDDDLDLPSRTGPMLVDGSIFHDLDEASTGDHLEGLNPWSIAKLAAKRGPAHPCFPVSDDFTHVSSQRPPSHAASWGAYNEDIQANQRRQPPPSQQSIHPRLNNDDTGGAYRKPVPSSLGHTNPAGQQTRNQHSQGYRKPLPSSSGVGDHDNRLDMVYLSPSDDGDSLGMIQTKIPFGEHWTEQQLPKSGNNRHYPTSTYSAPARHRGNGEGEDPTMSNRASVPKRPTNWPLLSWDTVWELERSLIGDFPFRNAGNSRPRSDAGPRDYRLATKTDGIPEQEETPAPLPTEDSRAYLIKRQRYISNNPMKRARRLKTDLLPLETTPRGFETQTLVLTTTIDPLALMQWMTKAARFDAYLADGDLEFGLTPDLREDEVNALMSRMRALQNEDAGSTS</sequence>
<dbReference type="SMART" id="SM01340">
    <property type="entry name" value="DNA_mis_repair"/>
    <property type="match status" value="1"/>
</dbReference>
<dbReference type="Pfam" id="PF01119">
    <property type="entry name" value="DNA_mis_repair"/>
    <property type="match status" value="1"/>
</dbReference>
<keyword evidence="2" id="KW-0227">DNA damage</keyword>
<dbReference type="PANTHER" id="PTHR10073:SF41">
    <property type="entry name" value="MISMATCH REPAIR PROTEIN, PUTATIVE (AFU_ORTHOLOGUE AFUA_8G05820)-RELATED"/>
    <property type="match status" value="1"/>
</dbReference>
<dbReference type="Gene3D" id="3.30.565.10">
    <property type="entry name" value="Histidine kinase-like ATPase, C-terminal domain"/>
    <property type="match status" value="1"/>
</dbReference>
<proteinExistence type="inferred from homology"/>
<dbReference type="InterPro" id="IPR014721">
    <property type="entry name" value="Ribsml_uS5_D2-typ_fold_subgr"/>
</dbReference>
<dbReference type="GO" id="GO:0032389">
    <property type="term" value="C:MutLalpha complex"/>
    <property type="evidence" value="ECO:0007669"/>
    <property type="project" value="TreeGrafter"/>
</dbReference>
<dbReference type="InterPro" id="IPR038973">
    <property type="entry name" value="MutL/Mlh/Pms-like"/>
</dbReference>
<dbReference type="GO" id="GO:0061982">
    <property type="term" value="P:meiosis I cell cycle process"/>
    <property type="evidence" value="ECO:0007669"/>
    <property type="project" value="UniProtKB-ARBA"/>
</dbReference>
<dbReference type="Pfam" id="PF13589">
    <property type="entry name" value="HATPase_c_3"/>
    <property type="match status" value="1"/>
</dbReference>
<dbReference type="InterPro" id="IPR020568">
    <property type="entry name" value="Ribosomal_Su5_D2-typ_SF"/>
</dbReference>